<evidence type="ECO:0000256" key="2">
    <source>
        <dbReference type="ARBA" id="ARBA00008462"/>
    </source>
</evidence>
<feature type="transmembrane region" description="Helical" evidence="7">
    <location>
        <begin position="80"/>
        <end position="100"/>
    </location>
</feature>
<evidence type="ECO:0000313" key="8">
    <source>
        <dbReference type="EMBL" id="JAC46612.1"/>
    </source>
</evidence>
<feature type="transmembrane region" description="Helical" evidence="7">
    <location>
        <begin position="112"/>
        <end position="130"/>
    </location>
</feature>
<evidence type="ECO:0000256" key="1">
    <source>
        <dbReference type="ARBA" id="ARBA00004477"/>
    </source>
</evidence>
<accession>A0A034VWZ7</accession>
<dbReference type="GO" id="GO:0005789">
    <property type="term" value="C:endoplasmic reticulum membrane"/>
    <property type="evidence" value="ECO:0007669"/>
    <property type="project" value="UniProtKB-SubCell"/>
</dbReference>
<sequence length="197" mass="23392">MASRGGPMVAGTDGADYEYRQRVAAPHRMSLQGKKRVKFCICYHIVLSIFMVTKLSPDFLDRIDVFWLEVEELEVPKPLWWEYVWMTSVFTMYFALSAILNNSIREMQKYMIAIMLTGVIPVCYCFAYYFRDFWEYINLDEKTDIKETDIFIWRGMPYAVLWYGFSAVAIQLHGFTLYFAYKCIRAWRMRSAIKKSQ</sequence>
<dbReference type="InterPro" id="IPR009787">
    <property type="entry name" value="Jagunal"/>
</dbReference>
<evidence type="ECO:0000256" key="7">
    <source>
        <dbReference type="SAM" id="Phobius"/>
    </source>
</evidence>
<dbReference type="EMBL" id="GAKP01012340">
    <property type="protein sequence ID" value="JAC46612.1"/>
    <property type="molecule type" value="Transcribed_RNA"/>
</dbReference>
<dbReference type="AlphaFoldDB" id="A0A034VWZ7"/>
<evidence type="ECO:0000313" key="10">
    <source>
        <dbReference type="RefSeq" id="XP_011203090.1"/>
    </source>
</evidence>
<dbReference type="CTD" id="40714"/>
<evidence type="ECO:0000313" key="9">
    <source>
        <dbReference type="Proteomes" id="UP001652620"/>
    </source>
</evidence>
<dbReference type="RefSeq" id="XP_011203090.1">
    <property type="nucleotide sequence ID" value="XM_011204788.3"/>
</dbReference>
<protein>
    <submittedName>
        <fullName evidence="8 10">Protein jagunal</fullName>
    </submittedName>
</protein>
<gene>
    <name evidence="8" type="primary">JAGN</name>
    <name evidence="10" type="synonym">LOC105226046</name>
</gene>
<dbReference type="KEGG" id="bdr:105226046"/>
<keyword evidence="6 7" id="KW-0472">Membrane</keyword>
<dbReference type="OrthoDB" id="8914197at2759"/>
<reference evidence="8" key="1">
    <citation type="journal article" date="2014" name="BMC Genomics">
        <title>Characterizing the developmental transcriptome of the oriental fruit fly, Bactrocera dorsalis (Diptera: Tephritidae) through comparative genomic analysis with Drosophila melanogaster utilizing modENCODE datasets.</title>
        <authorList>
            <person name="Geib S.M."/>
            <person name="Calla B."/>
            <person name="Hall B."/>
            <person name="Hou S."/>
            <person name="Manoukis N.C."/>
        </authorList>
    </citation>
    <scope>NUCLEOTIDE SEQUENCE</scope>
    <source>
        <strain evidence="8">Punador</strain>
    </source>
</reference>
<dbReference type="GeneID" id="105226046"/>
<dbReference type="PANTHER" id="PTHR20955:SF1">
    <property type="entry name" value="PROTEIN JAGUNAL HOMOLOG 1"/>
    <property type="match status" value="1"/>
</dbReference>
<comment type="subcellular location">
    <subcellularLocation>
        <location evidence="1">Endoplasmic reticulum membrane</location>
        <topology evidence="1">Multi-pass membrane protein</topology>
    </subcellularLocation>
</comment>
<keyword evidence="5 7" id="KW-1133">Transmembrane helix</keyword>
<evidence type="ECO:0000256" key="3">
    <source>
        <dbReference type="ARBA" id="ARBA00022692"/>
    </source>
</evidence>
<name>A0A034VWZ7_BACDO</name>
<evidence type="ECO:0000256" key="6">
    <source>
        <dbReference type="ARBA" id="ARBA00023136"/>
    </source>
</evidence>
<keyword evidence="4" id="KW-0256">Endoplasmic reticulum</keyword>
<comment type="similarity">
    <text evidence="2">Belongs to the jagunal family.</text>
</comment>
<dbReference type="Proteomes" id="UP001652620">
    <property type="component" value="Chromosome 2"/>
</dbReference>
<reference evidence="9" key="3">
    <citation type="submission" date="2025-05" db="UniProtKB">
        <authorList>
            <consortium name="RefSeq"/>
        </authorList>
    </citation>
    <scope>NUCLEOTIDE SEQUENCE [LARGE SCALE GENOMIC DNA]</scope>
</reference>
<keyword evidence="3 7" id="KW-0812">Transmembrane</keyword>
<evidence type="ECO:0000256" key="4">
    <source>
        <dbReference type="ARBA" id="ARBA00022824"/>
    </source>
</evidence>
<keyword evidence="9" id="KW-1185">Reference proteome</keyword>
<dbReference type="GO" id="GO:0007029">
    <property type="term" value="P:endoplasmic reticulum organization"/>
    <property type="evidence" value="ECO:0007669"/>
    <property type="project" value="InterPro"/>
</dbReference>
<feature type="transmembrane region" description="Helical" evidence="7">
    <location>
        <begin position="37"/>
        <end position="60"/>
    </location>
</feature>
<organism evidence="8">
    <name type="scientific">Bactrocera dorsalis</name>
    <name type="common">Oriental fruit fly</name>
    <name type="synonym">Dacus dorsalis</name>
    <dbReference type="NCBI Taxonomy" id="27457"/>
    <lineage>
        <taxon>Eukaryota</taxon>
        <taxon>Metazoa</taxon>
        <taxon>Ecdysozoa</taxon>
        <taxon>Arthropoda</taxon>
        <taxon>Hexapoda</taxon>
        <taxon>Insecta</taxon>
        <taxon>Pterygota</taxon>
        <taxon>Neoptera</taxon>
        <taxon>Endopterygota</taxon>
        <taxon>Diptera</taxon>
        <taxon>Brachycera</taxon>
        <taxon>Muscomorpha</taxon>
        <taxon>Tephritoidea</taxon>
        <taxon>Tephritidae</taxon>
        <taxon>Bactrocera</taxon>
        <taxon>Bactrocera</taxon>
    </lineage>
</organism>
<proteinExistence type="inferred from homology"/>
<reference evidence="10" key="2">
    <citation type="submission" date="2025-04" db="UniProtKB">
        <authorList>
            <consortium name="RefSeq"/>
        </authorList>
    </citation>
    <scope>IDENTIFICATION</scope>
    <source>
        <strain evidence="10">Punador</strain>
    </source>
</reference>
<dbReference type="PANTHER" id="PTHR20955">
    <property type="entry name" value="PROTEIN JAGUNAL HOMOLOG 1"/>
    <property type="match status" value="1"/>
</dbReference>
<evidence type="ECO:0000256" key="5">
    <source>
        <dbReference type="ARBA" id="ARBA00022989"/>
    </source>
</evidence>
<dbReference type="Pfam" id="PF07086">
    <property type="entry name" value="Jagunal"/>
    <property type="match status" value="1"/>
</dbReference>
<feature type="transmembrane region" description="Helical" evidence="7">
    <location>
        <begin position="160"/>
        <end position="181"/>
    </location>
</feature>
<dbReference type="OMA" id="PYGVLWY"/>
<dbReference type="GO" id="GO:0016192">
    <property type="term" value="P:vesicle-mediated transport"/>
    <property type="evidence" value="ECO:0007669"/>
    <property type="project" value="TreeGrafter"/>
</dbReference>